<sequence>MSGGIPTLSTDRPLRAIGGAIYRSGTLCLLIAAAAFAAAAALVKSLGGRVPVLEIVLIRSAITCSSSYAAAYTAEVRPLLGEIQHWPLLALRGLTGAAAMFVFYVTLSILPLAECISLLYVNPVFCALLGWVVLREGFGWRTIMGCTTSICGVLAIAEPPFLIGEAEWTRRRLVGVLLGLSGAFLASCAYITIRVIGERAPSLTIAFWFHLVALITSAVPLVLGIPQPAVWPEVRAWLALLSIGACSFVAQLLLNRGFQLQRAALASALSFSQVVWGALLGAVFYHEHITLPSAIGAFLIATGVLAVASDKKPATEQCVDAVPEAECSVAVQTEGSCLPAGAPLVQLEPRRAASTDAVI</sequence>
<feature type="transmembrane region" description="Helical" evidence="6">
    <location>
        <begin position="173"/>
        <end position="193"/>
    </location>
</feature>
<feature type="transmembrane region" description="Helical" evidence="6">
    <location>
        <begin position="291"/>
        <end position="308"/>
    </location>
</feature>
<dbReference type="OrthoDB" id="306876at2759"/>
<dbReference type="PANTHER" id="PTHR22911">
    <property type="entry name" value="ACYL-MALONYL CONDENSING ENZYME-RELATED"/>
    <property type="match status" value="1"/>
</dbReference>
<evidence type="ECO:0000256" key="3">
    <source>
        <dbReference type="ARBA" id="ARBA00022692"/>
    </source>
</evidence>
<feature type="transmembrane region" description="Helical" evidence="6">
    <location>
        <begin position="263"/>
        <end position="285"/>
    </location>
</feature>
<reference evidence="8" key="2">
    <citation type="submission" date="2020-11" db="EMBL/GenBank/DDBJ databases">
        <authorList>
            <person name="Cecchin M."/>
            <person name="Marcolungo L."/>
            <person name="Rossato M."/>
            <person name="Girolomoni L."/>
            <person name="Cosentino E."/>
            <person name="Cuine S."/>
            <person name="Li-Beisson Y."/>
            <person name="Delledonne M."/>
            <person name="Ballottari M."/>
        </authorList>
    </citation>
    <scope>NUCLEOTIDE SEQUENCE</scope>
    <source>
        <strain evidence="8">211/11P</strain>
        <tissue evidence="8">Whole cell</tissue>
    </source>
</reference>
<dbReference type="PANTHER" id="PTHR22911:SF6">
    <property type="entry name" value="SOLUTE CARRIER FAMILY 35 MEMBER G1"/>
    <property type="match status" value="1"/>
</dbReference>
<evidence type="ECO:0000256" key="4">
    <source>
        <dbReference type="ARBA" id="ARBA00022989"/>
    </source>
</evidence>
<keyword evidence="5 6" id="KW-0472">Membrane</keyword>
<feature type="transmembrane region" description="Helical" evidence="6">
    <location>
        <begin position="237"/>
        <end position="254"/>
    </location>
</feature>
<proteinExistence type="inferred from homology"/>
<comment type="similarity">
    <text evidence="2">Belongs to the drug/metabolite transporter (DMT) superfamily. Plant drug/metabolite exporter (P-DME) (TC 2.A.7.4) family.</text>
</comment>
<feature type="transmembrane region" description="Helical" evidence="6">
    <location>
        <begin position="116"/>
        <end position="134"/>
    </location>
</feature>
<keyword evidence="4 6" id="KW-1133">Transmembrane helix</keyword>
<comment type="caution">
    <text evidence="8">The sequence shown here is derived from an EMBL/GenBank/DDBJ whole genome shotgun (WGS) entry which is preliminary data.</text>
</comment>
<feature type="transmembrane region" description="Helical" evidence="6">
    <location>
        <begin position="205"/>
        <end position="225"/>
    </location>
</feature>
<evidence type="ECO:0000256" key="6">
    <source>
        <dbReference type="SAM" id="Phobius"/>
    </source>
</evidence>
<keyword evidence="9" id="KW-1185">Reference proteome</keyword>
<gene>
    <name evidence="8" type="ORF">D9Q98_000986</name>
</gene>
<protein>
    <recommendedName>
        <fullName evidence="7">EamA domain-containing protein</fullName>
    </recommendedName>
</protein>
<dbReference type="SUPFAM" id="SSF103481">
    <property type="entry name" value="Multidrug resistance efflux transporter EmrE"/>
    <property type="match status" value="2"/>
</dbReference>
<keyword evidence="3 6" id="KW-0812">Transmembrane</keyword>
<evidence type="ECO:0000259" key="7">
    <source>
        <dbReference type="Pfam" id="PF00892"/>
    </source>
</evidence>
<evidence type="ECO:0000313" key="9">
    <source>
        <dbReference type="Proteomes" id="UP001055712"/>
    </source>
</evidence>
<dbReference type="Gene3D" id="1.10.3730.20">
    <property type="match status" value="1"/>
</dbReference>
<evidence type="ECO:0000256" key="2">
    <source>
        <dbReference type="ARBA" id="ARBA00007635"/>
    </source>
</evidence>
<dbReference type="InterPro" id="IPR037185">
    <property type="entry name" value="EmrE-like"/>
</dbReference>
<reference evidence="8" key="1">
    <citation type="journal article" date="2019" name="Plant J.">
        <title>Chlorella vulgaris genome assembly and annotation reveals the molecular basis for metabolic acclimation to high light conditions.</title>
        <authorList>
            <person name="Cecchin M."/>
            <person name="Marcolungo L."/>
            <person name="Rossato M."/>
            <person name="Girolomoni L."/>
            <person name="Cosentino E."/>
            <person name="Cuine S."/>
            <person name="Li-Beisson Y."/>
            <person name="Delledonne M."/>
            <person name="Ballottari M."/>
        </authorList>
    </citation>
    <scope>NUCLEOTIDE SEQUENCE</scope>
    <source>
        <strain evidence="8">211/11P</strain>
    </source>
</reference>
<dbReference type="AlphaFoldDB" id="A0A9D4TZF5"/>
<dbReference type="Proteomes" id="UP001055712">
    <property type="component" value="Unassembled WGS sequence"/>
</dbReference>
<feature type="transmembrane region" description="Helical" evidence="6">
    <location>
        <begin position="86"/>
        <end position="110"/>
    </location>
</feature>
<dbReference type="GO" id="GO:0016020">
    <property type="term" value="C:membrane"/>
    <property type="evidence" value="ECO:0007669"/>
    <property type="project" value="UniProtKB-SubCell"/>
</dbReference>
<accession>A0A9D4TZF5</accession>
<feature type="domain" description="EamA" evidence="7">
    <location>
        <begin position="24"/>
        <end position="156"/>
    </location>
</feature>
<dbReference type="EMBL" id="SIDB01000001">
    <property type="protein sequence ID" value="KAI3438558.1"/>
    <property type="molecule type" value="Genomic_DNA"/>
</dbReference>
<evidence type="ECO:0000313" key="8">
    <source>
        <dbReference type="EMBL" id="KAI3438558.1"/>
    </source>
</evidence>
<evidence type="ECO:0000256" key="1">
    <source>
        <dbReference type="ARBA" id="ARBA00004141"/>
    </source>
</evidence>
<feature type="transmembrane region" description="Helical" evidence="6">
    <location>
        <begin position="21"/>
        <end position="43"/>
    </location>
</feature>
<dbReference type="Pfam" id="PF00892">
    <property type="entry name" value="EamA"/>
    <property type="match status" value="2"/>
</dbReference>
<organism evidence="8 9">
    <name type="scientific">Chlorella vulgaris</name>
    <name type="common">Green alga</name>
    <dbReference type="NCBI Taxonomy" id="3077"/>
    <lineage>
        <taxon>Eukaryota</taxon>
        <taxon>Viridiplantae</taxon>
        <taxon>Chlorophyta</taxon>
        <taxon>core chlorophytes</taxon>
        <taxon>Trebouxiophyceae</taxon>
        <taxon>Chlorellales</taxon>
        <taxon>Chlorellaceae</taxon>
        <taxon>Chlorella clade</taxon>
        <taxon>Chlorella</taxon>
    </lineage>
</organism>
<evidence type="ECO:0000256" key="5">
    <source>
        <dbReference type="ARBA" id="ARBA00023136"/>
    </source>
</evidence>
<comment type="subcellular location">
    <subcellularLocation>
        <location evidence="1">Membrane</location>
        <topology evidence="1">Multi-pass membrane protein</topology>
    </subcellularLocation>
</comment>
<feature type="domain" description="EamA" evidence="7">
    <location>
        <begin position="174"/>
        <end position="307"/>
    </location>
</feature>
<dbReference type="InterPro" id="IPR000620">
    <property type="entry name" value="EamA_dom"/>
</dbReference>
<name>A0A9D4TZF5_CHLVU</name>